<dbReference type="EMBL" id="DACSUM010000038">
    <property type="protein sequence ID" value="HAT3583632.1"/>
    <property type="molecule type" value="Genomic_DNA"/>
</dbReference>
<sequence length="89" mass="10584">MFESLKSLWKKDDTAVEEYDRQAELLAVDIKTLEGKLVEDPRNSDVQKQLMLLYNRALNVFAKSKLHRHEVDSLFIRIDELRNIIRRNI</sequence>
<proteinExistence type="predicted"/>
<dbReference type="AlphaFoldDB" id="A0A9P3T9T3"/>
<dbReference type="OrthoDB" id="5878415at2"/>
<reference evidence="1" key="3">
    <citation type="submission" date="2020-10" db="EMBL/GenBank/DDBJ databases">
        <authorList>
            <consortium name="NCBI Pathogen Detection Project"/>
        </authorList>
    </citation>
    <scope>NUCLEOTIDE SEQUENCE</scope>
    <source>
        <strain evidence="1">CAVp300</strain>
    </source>
</reference>
<organism evidence="1 4">
    <name type="scientific">Kluyvera intermedia</name>
    <name type="common">Enterobacter intermedius</name>
    <dbReference type="NCBI Taxonomy" id="61648"/>
    <lineage>
        <taxon>Bacteria</taxon>
        <taxon>Pseudomonadati</taxon>
        <taxon>Pseudomonadota</taxon>
        <taxon>Gammaproteobacteria</taxon>
        <taxon>Enterobacterales</taxon>
        <taxon>Enterobacteriaceae</taxon>
        <taxon>Kluyvera</taxon>
    </lineage>
</organism>
<name>A0A9P3T9T3_KLUIN</name>
<comment type="caution">
    <text evidence="1">The sequence shown here is derived from an EMBL/GenBank/DDBJ whole genome shotgun (WGS) entry which is preliminary data.</text>
</comment>
<gene>
    <name evidence="2" type="ORF">B2M27_10450</name>
    <name evidence="1" type="ORF">I8531_003979</name>
</gene>
<reference evidence="1" key="2">
    <citation type="journal article" date="2018" name="Genome Biol.">
        <title>SKESA: strategic k-mer extension for scrupulous assemblies.</title>
        <authorList>
            <person name="Souvorov A."/>
            <person name="Agarwala R."/>
            <person name="Lipman D.J."/>
        </authorList>
    </citation>
    <scope>NUCLEOTIDE SEQUENCE</scope>
    <source>
        <strain evidence="1">CAVp300</strain>
    </source>
</reference>
<dbReference type="EMBL" id="MWPR01000012">
    <property type="protein sequence ID" value="ORJ50428.1"/>
    <property type="molecule type" value="Genomic_DNA"/>
</dbReference>
<dbReference type="Proteomes" id="UP000192521">
    <property type="component" value="Unassembled WGS sequence"/>
</dbReference>
<accession>A0A9P3T9T3</accession>
<evidence type="ECO:0000313" key="1">
    <source>
        <dbReference type="EMBL" id="HAT3583632.1"/>
    </source>
</evidence>
<evidence type="ECO:0000313" key="4">
    <source>
        <dbReference type="Proteomes" id="UP000867740"/>
    </source>
</evidence>
<protein>
    <submittedName>
        <fullName evidence="1">Uncharacterized protein</fullName>
    </submittedName>
</protein>
<evidence type="ECO:0000313" key="3">
    <source>
        <dbReference type="Proteomes" id="UP000192521"/>
    </source>
</evidence>
<keyword evidence="3" id="KW-1185">Reference proteome</keyword>
<dbReference type="Proteomes" id="UP000867740">
    <property type="component" value="Unassembled WGS sequence"/>
</dbReference>
<reference evidence="2 3" key="1">
    <citation type="submission" date="2017-02" db="EMBL/GenBank/DDBJ databases">
        <title>Draft genome sequence of a Kluyvera intermedia isolate from a patient with a pancreatic abscess.</title>
        <authorList>
            <person name="Thele R."/>
        </authorList>
    </citation>
    <scope>NUCLEOTIDE SEQUENCE [LARGE SCALE GENOMIC DNA]</scope>
    <source>
        <strain evidence="2 3">FOSA7093</strain>
    </source>
</reference>
<dbReference type="RefSeq" id="WP_047372396.1">
    <property type="nucleotide sequence ID" value="NZ_CABMNU010000005.1"/>
</dbReference>
<evidence type="ECO:0000313" key="2">
    <source>
        <dbReference type="EMBL" id="ORJ50428.1"/>
    </source>
</evidence>